<protein>
    <recommendedName>
        <fullName evidence="5">DUF2066 domain-containing protein</fullName>
    </recommendedName>
</protein>
<evidence type="ECO:0000256" key="1">
    <source>
        <dbReference type="SAM" id="MobiDB-lite"/>
    </source>
</evidence>
<sequence>MTGALRTAFHLSRSAIRTTPILLLLLLLAGPAAAQRVEGDRASAGDIYTAEVVVRGQGEAERKSAFARGLAQVLGKLSGDRSAASRPGVGQELRRAEEFVTGYDYRQDESISSSGAPRYQTLLVARYDEDGVDALASTLGIPVWPAPRPKPVLWLAIDDGSGPRLVGLSKANAARSVLDRAVQRGYRLGLPGGSAAEHAVVGAIWRGDTAAVARASQRYSPPMQLIGKLYRRNGGWAADWIFVDRGRVLARWSESGADARMVMATGADGAADALTKRYAKRSAVGPAGNYAVTFRGLDSSEDYMRLSGYLQKLAVVRAIKPLHADAESIVLELELLTGLPGLKRMVDDGDVLVALQPASPTMPTEPGPVIDTDPDDESGTETPAPDVYLVR</sequence>
<reference evidence="3 4" key="1">
    <citation type="submission" date="2018-05" db="EMBL/GenBank/DDBJ databases">
        <title>The complete genome of Lysobacter maris HZ9B, a marine bacterium antagonistic against terrestrial plant pathogens.</title>
        <authorList>
            <person name="Zhang X.-Q."/>
        </authorList>
    </citation>
    <scope>NUCLEOTIDE SEQUENCE [LARGE SCALE GENOMIC DNA]</scope>
    <source>
        <strain evidence="3 4">HZ9B</strain>
    </source>
</reference>
<dbReference type="AlphaFoldDB" id="A0A2U9T1S7"/>
<organism evidence="3 4">
    <name type="scientific">Marilutibacter maris</name>
    <dbReference type="NCBI Taxonomy" id="1605891"/>
    <lineage>
        <taxon>Bacteria</taxon>
        <taxon>Pseudomonadati</taxon>
        <taxon>Pseudomonadota</taxon>
        <taxon>Gammaproteobacteria</taxon>
        <taxon>Lysobacterales</taxon>
        <taxon>Lysobacteraceae</taxon>
        <taxon>Marilutibacter</taxon>
    </lineage>
</organism>
<gene>
    <name evidence="3" type="ORF">C9I47_0845</name>
</gene>
<dbReference type="RefSeq" id="WP_111265726.1">
    <property type="nucleotide sequence ID" value="NZ_CP029843.1"/>
</dbReference>
<evidence type="ECO:0000256" key="2">
    <source>
        <dbReference type="SAM" id="SignalP"/>
    </source>
</evidence>
<feature type="region of interest" description="Disordered" evidence="1">
    <location>
        <begin position="357"/>
        <end position="391"/>
    </location>
</feature>
<evidence type="ECO:0008006" key="5">
    <source>
        <dbReference type="Google" id="ProtNLM"/>
    </source>
</evidence>
<feature type="signal peptide" evidence="2">
    <location>
        <begin position="1"/>
        <end position="34"/>
    </location>
</feature>
<dbReference type="EMBL" id="CP029843">
    <property type="protein sequence ID" value="AWV06566.1"/>
    <property type="molecule type" value="Genomic_DNA"/>
</dbReference>
<proteinExistence type="predicted"/>
<dbReference type="InterPro" id="IPR018642">
    <property type="entry name" value="DUF2066"/>
</dbReference>
<dbReference type="OrthoDB" id="6195299at2"/>
<dbReference type="Proteomes" id="UP000249447">
    <property type="component" value="Chromosome"/>
</dbReference>
<evidence type="ECO:0000313" key="3">
    <source>
        <dbReference type="EMBL" id="AWV06566.1"/>
    </source>
</evidence>
<dbReference type="Pfam" id="PF09839">
    <property type="entry name" value="DUF2066"/>
    <property type="match status" value="1"/>
</dbReference>
<feature type="chain" id="PRO_5015852467" description="DUF2066 domain-containing protein" evidence="2">
    <location>
        <begin position="35"/>
        <end position="391"/>
    </location>
</feature>
<evidence type="ECO:0000313" key="4">
    <source>
        <dbReference type="Proteomes" id="UP000249447"/>
    </source>
</evidence>
<name>A0A2U9T1S7_9GAMM</name>
<dbReference type="KEGG" id="lmb:C9I47_0845"/>
<keyword evidence="2" id="KW-0732">Signal</keyword>
<accession>A0A2U9T1S7</accession>
<keyword evidence="4" id="KW-1185">Reference proteome</keyword>